<dbReference type="Proteomes" id="UP001238088">
    <property type="component" value="Unassembled WGS sequence"/>
</dbReference>
<protein>
    <submittedName>
        <fullName evidence="2">Crotonobetainyl-CoA:carnitine CoA-transferase CaiB-like acyl-CoA transferase</fullName>
    </submittedName>
</protein>
<comment type="caution">
    <text evidence="2">The sequence shown here is derived from an EMBL/GenBank/DDBJ whole genome shotgun (WGS) entry which is preliminary data.</text>
</comment>
<dbReference type="SUPFAM" id="SSF89796">
    <property type="entry name" value="CoA-transferase family III (CaiB/BaiF)"/>
    <property type="match status" value="1"/>
</dbReference>
<dbReference type="PANTHER" id="PTHR48207">
    <property type="entry name" value="SUCCINATE--HYDROXYMETHYLGLUTARATE COA-TRANSFERASE"/>
    <property type="match status" value="1"/>
</dbReference>
<dbReference type="Pfam" id="PF02515">
    <property type="entry name" value="CoA_transf_3"/>
    <property type="match status" value="1"/>
</dbReference>
<gene>
    <name evidence="2" type="ORF">J2S17_001619</name>
</gene>
<accession>A0ABU0AER6</accession>
<proteinExistence type="predicted"/>
<sequence length="395" mass="43738">MKQALENIRILDLSRVYAAPAGSMILADLGADVIRIESPEGTDSMRDWGPFVKGESAYYFSANRNKRSITINLKSASGKALLLDLVKKSDVVIENFKTGTMKKLGIDYDILKSVKKEIILCSVTGYGQTGPYSKEPGFDPVIQALSGLMDVTGHPENEPTKVGIPIADILTSKYVAISIMAAIRMRDANGVGQHIDLSLLDVQISSMANISSGYLNADMVSKRMGNQHNNVVPYQVFQCADQPLMLCVGNDRLFRSLCLLFNHSEWGTEERFATNDSRLQNKEILVEKITLIMKSKSADDWLKLFSNFQIPAGKVNTIEQAMEHPQVLARETVEYLHHPKMGEVKMTKSPLRHSGLNIMSKSSPPLLGEHTHEILTGELGISQAEYNDLKRDGII</sequence>
<dbReference type="EMBL" id="JAUSUB010000005">
    <property type="protein sequence ID" value="MDQ0269747.1"/>
    <property type="molecule type" value="Genomic_DNA"/>
</dbReference>
<dbReference type="InterPro" id="IPR044855">
    <property type="entry name" value="CoA-Trfase_III_dom3_sf"/>
</dbReference>
<dbReference type="InterPro" id="IPR003673">
    <property type="entry name" value="CoA-Trfase_fam_III"/>
</dbReference>
<dbReference type="InterPro" id="IPR050483">
    <property type="entry name" value="CoA-transferase_III_domain"/>
</dbReference>
<dbReference type="InterPro" id="IPR023606">
    <property type="entry name" value="CoA-Trfase_III_dom_1_sf"/>
</dbReference>
<evidence type="ECO:0000313" key="3">
    <source>
        <dbReference type="Proteomes" id="UP001238088"/>
    </source>
</evidence>
<dbReference type="Gene3D" id="3.30.1540.10">
    <property type="entry name" value="formyl-coa transferase, domain 3"/>
    <property type="match status" value="1"/>
</dbReference>
<name>A0ABU0AER6_9BACI</name>
<dbReference type="PANTHER" id="PTHR48207:SF3">
    <property type="entry name" value="SUCCINATE--HYDROXYMETHYLGLUTARATE COA-TRANSFERASE"/>
    <property type="match status" value="1"/>
</dbReference>
<dbReference type="Gene3D" id="3.40.50.10540">
    <property type="entry name" value="Crotonobetainyl-coa:carnitine coa-transferase, domain 1"/>
    <property type="match status" value="1"/>
</dbReference>
<organism evidence="2 3">
    <name type="scientific">Cytobacillus purgationiresistens</name>
    <dbReference type="NCBI Taxonomy" id="863449"/>
    <lineage>
        <taxon>Bacteria</taxon>
        <taxon>Bacillati</taxon>
        <taxon>Bacillota</taxon>
        <taxon>Bacilli</taxon>
        <taxon>Bacillales</taxon>
        <taxon>Bacillaceae</taxon>
        <taxon>Cytobacillus</taxon>
    </lineage>
</organism>
<keyword evidence="1" id="KW-0808">Transferase</keyword>
<reference evidence="2 3" key="1">
    <citation type="submission" date="2023-07" db="EMBL/GenBank/DDBJ databases">
        <title>Genomic Encyclopedia of Type Strains, Phase IV (KMG-IV): sequencing the most valuable type-strain genomes for metagenomic binning, comparative biology and taxonomic classification.</title>
        <authorList>
            <person name="Goeker M."/>
        </authorList>
    </citation>
    <scope>NUCLEOTIDE SEQUENCE [LARGE SCALE GENOMIC DNA]</scope>
    <source>
        <strain evidence="2 3">DSM 23494</strain>
    </source>
</reference>
<evidence type="ECO:0000256" key="1">
    <source>
        <dbReference type="ARBA" id="ARBA00022679"/>
    </source>
</evidence>
<keyword evidence="3" id="KW-1185">Reference proteome</keyword>
<evidence type="ECO:0000313" key="2">
    <source>
        <dbReference type="EMBL" id="MDQ0269747.1"/>
    </source>
</evidence>
<dbReference type="RefSeq" id="WP_307473563.1">
    <property type="nucleotide sequence ID" value="NZ_JAUSUB010000005.1"/>
</dbReference>